<evidence type="ECO:0000313" key="7">
    <source>
        <dbReference type="Proteomes" id="UP000237717"/>
    </source>
</evidence>
<dbReference type="RefSeq" id="WP_065657497.1">
    <property type="nucleotide sequence ID" value="NZ_CP026925.1"/>
</dbReference>
<reference evidence="6 7" key="1">
    <citation type="submission" date="2018-02" db="EMBL/GenBank/DDBJ databases">
        <title>Complete genome sequence of Agrobacterium tumefaciens 1D1609.</title>
        <authorList>
            <person name="Cho S.-T."/>
            <person name="Haryono M."/>
            <person name="Chang H.-H."/>
            <person name="Santos M.N."/>
            <person name="Lai E.-M."/>
            <person name="Kuo C.-H."/>
        </authorList>
    </citation>
    <scope>NUCLEOTIDE SEQUENCE [LARGE SCALE GENOMIC DNA]</scope>
    <source>
        <strain evidence="6 7">1D1609</strain>
    </source>
</reference>
<dbReference type="EMBL" id="CP026925">
    <property type="protein sequence ID" value="AVH44098.1"/>
    <property type="molecule type" value="Genomic_DNA"/>
</dbReference>
<evidence type="ECO:0000256" key="4">
    <source>
        <dbReference type="SAM" id="MobiDB-lite"/>
    </source>
</evidence>
<dbReference type="GO" id="GO:0031177">
    <property type="term" value="F:phosphopantetheine binding"/>
    <property type="evidence" value="ECO:0007669"/>
    <property type="project" value="InterPro"/>
</dbReference>
<dbReference type="InterPro" id="IPR036736">
    <property type="entry name" value="ACP-like_sf"/>
</dbReference>
<dbReference type="GO" id="GO:0003824">
    <property type="term" value="F:catalytic activity"/>
    <property type="evidence" value="ECO:0007669"/>
    <property type="project" value="InterPro"/>
</dbReference>
<name>A0A2L2LIP1_AGRTU</name>
<dbReference type="PROSITE" id="PS00012">
    <property type="entry name" value="PHOSPHOPANTETHEINE"/>
    <property type="match status" value="1"/>
</dbReference>
<dbReference type="GO" id="GO:0005737">
    <property type="term" value="C:cytoplasm"/>
    <property type="evidence" value="ECO:0007669"/>
    <property type="project" value="TreeGrafter"/>
</dbReference>
<dbReference type="Gene3D" id="3.30.559.10">
    <property type="entry name" value="Chloramphenicol acetyltransferase-like domain"/>
    <property type="match status" value="1"/>
</dbReference>
<dbReference type="SUPFAM" id="SSF52777">
    <property type="entry name" value="CoA-dependent acyltransferases"/>
    <property type="match status" value="2"/>
</dbReference>
<proteinExistence type="predicted"/>
<dbReference type="InterPro" id="IPR009081">
    <property type="entry name" value="PP-bd_ACP"/>
</dbReference>
<dbReference type="GO" id="GO:0044550">
    <property type="term" value="P:secondary metabolite biosynthetic process"/>
    <property type="evidence" value="ECO:0007669"/>
    <property type="project" value="TreeGrafter"/>
</dbReference>
<dbReference type="PROSITE" id="PS50075">
    <property type="entry name" value="CARRIER"/>
    <property type="match status" value="1"/>
</dbReference>
<dbReference type="Gene3D" id="3.30.559.30">
    <property type="entry name" value="Nonribosomal peptide synthetase, condensation domain"/>
    <property type="match status" value="1"/>
</dbReference>
<gene>
    <name evidence="6" type="ORF">At1D1609_40520</name>
</gene>
<evidence type="ECO:0000313" key="6">
    <source>
        <dbReference type="EMBL" id="AVH44098.1"/>
    </source>
</evidence>
<dbReference type="InterPro" id="IPR023213">
    <property type="entry name" value="CAT-like_dom_sf"/>
</dbReference>
<dbReference type="GO" id="GO:0043041">
    <property type="term" value="P:amino acid activation for nonribosomal peptide biosynthetic process"/>
    <property type="evidence" value="ECO:0007669"/>
    <property type="project" value="TreeGrafter"/>
</dbReference>
<feature type="region of interest" description="Disordered" evidence="4">
    <location>
        <begin position="447"/>
        <end position="479"/>
    </location>
</feature>
<dbReference type="SMART" id="SM00823">
    <property type="entry name" value="PKS_PP"/>
    <property type="match status" value="1"/>
</dbReference>
<dbReference type="InterPro" id="IPR001242">
    <property type="entry name" value="Condensation_dom"/>
</dbReference>
<dbReference type="InterPro" id="IPR006162">
    <property type="entry name" value="Ppantetheine_attach_site"/>
</dbReference>
<dbReference type="FunFam" id="1.10.1200.10:FF:000005">
    <property type="entry name" value="Nonribosomal peptide synthetase 1"/>
    <property type="match status" value="1"/>
</dbReference>
<evidence type="ECO:0000256" key="2">
    <source>
        <dbReference type="ARBA" id="ARBA00022450"/>
    </source>
</evidence>
<protein>
    <submittedName>
        <fullName evidence="6">Siderophore biosynthesis protein</fullName>
    </submittedName>
</protein>
<sequence length="563" mass="62558">MQNGSQRLERNNIADIYPLAPMQEGILFHSVSSPGDGLYMPQTALRIIGSVDVAALKTAWQSAIDRHPILRSGFFWEERDEPFQIAFRSIPVDFTTLDWTGADPRTERDRLSALFSTNRAKAFDLRRPPLIRIQWIRMGEEQSIMVVCYHHIILDGWSIRQLLDELLSLYRSVTGRTGVALSPARPYGDYIGWLKTREREGSIRFWHDRLEGFTRPARLLAGESTSRFERQRWELPQPLHQAVLAYCATSGLTLNTLLQAALALLTARQLDRRDIIFGTTTAGRPATLKDATTMIGLFINTLPVRIRIPEGQSLHDWLCDLQIAHAETGEHDHVPLAAIQGAGASLFDTLLVVENFATQIKQPDAGATLRTEGIDFDERTHFPLTLWATPHSAGLTLMAGFSRDVLSPETAMALLERLGNIVSIVIRSSSSDMCALLEELPSPVISDGLLGHGSNETPHSEAPEKAPLNTPRSGTHPETEATLTRIWAEVLKRTPLDGRANFFELGGHSLLAARVVSRLRAELGVPLPVRALFERPVLAELAAHIDGMRVRETPAPGHVEIEI</sequence>
<dbReference type="InterPro" id="IPR020806">
    <property type="entry name" value="PKS_PP-bd"/>
</dbReference>
<dbReference type="Gene3D" id="1.10.1200.10">
    <property type="entry name" value="ACP-like"/>
    <property type="match status" value="1"/>
</dbReference>
<dbReference type="AlphaFoldDB" id="A0A2L2LIP1"/>
<accession>A0A2L2LIP1</accession>
<keyword evidence="3" id="KW-0597">Phosphoprotein</keyword>
<keyword evidence="2" id="KW-0596">Phosphopantetheine</keyword>
<dbReference type="Pfam" id="PF00550">
    <property type="entry name" value="PP-binding"/>
    <property type="match status" value="1"/>
</dbReference>
<evidence type="ECO:0000259" key="5">
    <source>
        <dbReference type="PROSITE" id="PS50075"/>
    </source>
</evidence>
<comment type="cofactor">
    <cofactor evidence="1">
        <name>pantetheine 4'-phosphate</name>
        <dbReference type="ChEBI" id="CHEBI:47942"/>
    </cofactor>
</comment>
<dbReference type="PANTHER" id="PTHR45527:SF1">
    <property type="entry name" value="FATTY ACID SYNTHASE"/>
    <property type="match status" value="1"/>
</dbReference>
<dbReference type="PANTHER" id="PTHR45527">
    <property type="entry name" value="NONRIBOSOMAL PEPTIDE SYNTHETASE"/>
    <property type="match status" value="1"/>
</dbReference>
<dbReference type="Proteomes" id="UP000237717">
    <property type="component" value="Chromosome II"/>
</dbReference>
<dbReference type="Pfam" id="PF00668">
    <property type="entry name" value="Condensation"/>
    <property type="match status" value="1"/>
</dbReference>
<feature type="domain" description="Carrier" evidence="5">
    <location>
        <begin position="474"/>
        <end position="549"/>
    </location>
</feature>
<evidence type="ECO:0000256" key="3">
    <source>
        <dbReference type="ARBA" id="ARBA00022553"/>
    </source>
</evidence>
<organism evidence="6 7">
    <name type="scientific">Agrobacterium tumefaciens</name>
    <dbReference type="NCBI Taxonomy" id="358"/>
    <lineage>
        <taxon>Bacteria</taxon>
        <taxon>Pseudomonadati</taxon>
        <taxon>Pseudomonadota</taxon>
        <taxon>Alphaproteobacteria</taxon>
        <taxon>Hyphomicrobiales</taxon>
        <taxon>Rhizobiaceae</taxon>
        <taxon>Rhizobium/Agrobacterium group</taxon>
        <taxon>Agrobacterium</taxon>
        <taxon>Agrobacterium tumefaciens complex</taxon>
    </lineage>
</organism>
<evidence type="ECO:0000256" key="1">
    <source>
        <dbReference type="ARBA" id="ARBA00001957"/>
    </source>
</evidence>
<dbReference type="SUPFAM" id="SSF47336">
    <property type="entry name" value="ACP-like"/>
    <property type="match status" value="1"/>
</dbReference>